<dbReference type="Gene3D" id="3.40.30.10">
    <property type="entry name" value="Glutaredoxin"/>
    <property type="match status" value="1"/>
</dbReference>
<organism evidence="9 10">
    <name type="scientific">Candidatus Dojkabacteria bacterium</name>
    <dbReference type="NCBI Taxonomy" id="2099670"/>
    <lineage>
        <taxon>Bacteria</taxon>
        <taxon>Candidatus Dojkabacteria</taxon>
    </lineage>
</organism>
<proteinExistence type="inferred from homology"/>
<keyword evidence="2" id="KW-0732">Signal</keyword>
<keyword evidence="4" id="KW-1015">Disulfide bond</keyword>
<dbReference type="Proteomes" id="UP000321026">
    <property type="component" value="Unassembled WGS sequence"/>
</dbReference>
<comment type="similarity">
    <text evidence="1">Belongs to the thioredoxin family. DsbA subfamily.</text>
</comment>
<keyword evidence="3" id="KW-0560">Oxidoreductase</keyword>
<accession>A0A5C7J3I1</accession>
<evidence type="ECO:0000313" key="9">
    <source>
        <dbReference type="EMBL" id="TXG76101.1"/>
    </source>
</evidence>
<dbReference type="InterPro" id="IPR012336">
    <property type="entry name" value="Thioredoxin-like_fold"/>
</dbReference>
<reference evidence="9 10" key="1">
    <citation type="submission" date="2018-09" db="EMBL/GenBank/DDBJ databases">
        <title>Metagenome Assembled Genomes from an Advanced Water Purification Facility.</title>
        <authorList>
            <person name="Stamps B.W."/>
            <person name="Spear J.R."/>
        </authorList>
    </citation>
    <scope>NUCLEOTIDE SEQUENCE [LARGE SCALE GENOMIC DNA]</scope>
    <source>
        <strain evidence="9">Bin_63_2</strain>
    </source>
</reference>
<dbReference type="InterPro" id="IPR036249">
    <property type="entry name" value="Thioredoxin-like_sf"/>
</dbReference>
<feature type="domain" description="Thioredoxin-like fold" evidence="8">
    <location>
        <begin position="82"/>
        <end position="231"/>
    </location>
</feature>
<keyword evidence="7" id="KW-0812">Transmembrane</keyword>
<gene>
    <name evidence="9" type="ORF">E6Q11_05300</name>
</gene>
<keyword evidence="7" id="KW-1133">Transmembrane helix</keyword>
<dbReference type="PANTHER" id="PTHR13887:SF14">
    <property type="entry name" value="DISULFIDE BOND FORMATION PROTEIN D"/>
    <property type="match status" value="1"/>
</dbReference>
<dbReference type="AlphaFoldDB" id="A0A5C7J3I1"/>
<evidence type="ECO:0000256" key="6">
    <source>
        <dbReference type="SAM" id="MobiDB-lite"/>
    </source>
</evidence>
<evidence type="ECO:0000256" key="4">
    <source>
        <dbReference type="ARBA" id="ARBA00023157"/>
    </source>
</evidence>
<evidence type="ECO:0000313" key="10">
    <source>
        <dbReference type="Proteomes" id="UP000321026"/>
    </source>
</evidence>
<keyword evidence="5" id="KW-0676">Redox-active center</keyword>
<dbReference type="Pfam" id="PF13462">
    <property type="entry name" value="Thioredoxin_4"/>
    <property type="match status" value="1"/>
</dbReference>
<sequence>MATKKSAPIATAMDPMKNNMYVLLGVGLVIGFIIGHLYTQVTFLKKGTGGTQPTTADGAAGGDQAAPQAPTKISITKPDPAKDHWKGPKDARYVHVEYSDFECPFCKRYFESMAQIEQAYGDKMAFVYRHFPLSFHPKAEPSARASECAASLGGGAAFWKMHDEIFKAMPAMELTQLGDLAVKSGINKAAFQTCLDGQQFKEKVQAQLDEGTKAGVGATPTSVIYDMQTGESAVIEGALPFESAKQIIDGLMSKGN</sequence>
<comment type="caution">
    <text evidence="9">The sequence shown here is derived from an EMBL/GenBank/DDBJ whole genome shotgun (WGS) entry which is preliminary data.</text>
</comment>
<evidence type="ECO:0000259" key="8">
    <source>
        <dbReference type="Pfam" id="PF13462"/>
    </source>
</evidence>
<protein>
    <recommendedName>
        <fullName evidence="8">Thioredoxin-like fold domain-containing protein</fullName>
    </recommendedName>
</protein>
<evidence type="ECO:0000256" key="3">
    <source>
        <dbReference type="ARBA" id="ARBA00023002"/>
    </source>
</evidence>
<evidence type="ECO:0000256" key="2">
    <source>
        <dbReference type="ARBA" id="ARBA00022729"/>
    </source>
</evidence>
<evidence type="ECO:0000256" key="5">
    <source>
        <dbReference type="ARBA" id="ARBA00023284"/>
    </source>
</evidence>
<feature type="region of interest" description="Disordered" evidence="6">
    <location>
        <begin position="54"/>
        <end position="86"/>
    </location>
</feature>
<dbReference type="SUPFAM" id="SSF52833">
    <property type="entry name" value="Thioredoxin-like"/>
    <property type="match status" value="1"/>
</dbReference>
<evidence type="ECO:0000256" key="7">
    <source>
        <dbReference type="SAM" id="Phobius"/>
    </source>
</evidence>
<keyword evidence="7" id="KW-0472">Membrane</keyword>
<dbReference type="EMBL" id="SSDS01000084">
    <property type="protein sequence ID" value="TXG76101.1"/>
    <property type="molecule type" value="Genomic_DNA"/>
</dbReference>
<dbReference type="PANTHER" id="PTHR13887">
    <property type="entry name" value="GLUTATHIONE S-TRANSFERASE KAPPA"/>
    <property type="match status" value="1"/>
</dbReference>
<dbReference type="GO" id="GO:0016491">
    <property type="term" value="F:oxidoreductase activity"/>
    <property type="evidence" value="ECO:0007669"/>
    <property type="project" value="UniProtKB-KW"/>
</dbReference>
<feature type="compositionally biased region" description="Low complexity" evidence="6">
    <location>
        <begin position="54"/>
        <end position="71"/>
    </location>
</feature>
<evidence type="ECO:0000256" key="1">
    <source>
        <dbReference type="ARBA" id="ARBA00005791"/>
    </source>
</evidence>
<feature type="transmembrane region" description="Helical" evidence="7">
    <location>
        <begin position="21"/>
        <end position="38"/>
    </location>
</feature>
<name>A0A5C7J3I1_9BACT</name>